<reference evidence="5" key="1">
    <citation type="journal article" date="2021" name="Sci. Adv.">
        <title>The American lobster genome reveals insights on longevity, neural, and immune adaptations.</title>
        <authorList>
            <person name="Polinski J.M."/>
            <person name="Zimin A.V."/>
            <person name="Clark K.F."/>
            <person name="Kohn A.B."/>
            <person name="Sadowski N."/>
            <person name="Timp W."/>
            <person name="Ptitsyn A."/>
            <person name="Khanna P."/>
            <person name="Romanova D.Y."/>
            <person name="Williams P."/>
            <person name="Greenwood S.J."/>
            <person name="Moroz L.L."/>
            <person name="Walt D.R."/>
            <person name="Bodnar A.G."/>
        </authorList>
    </citation>
    <scope>NUCLEOTIDE SEQUENCE</scope>
    <source>
        <strain evidence="5">GMGI-L3</strain>
    </source>
</reference>
<dbReference type="SUPFAM" id="SSF52540">
    <property type="entry name" value="P-loop containing nucleoside triphosphate hydrolases"/>
    <property type="match status" value="1"/>
</dbReference>
<comment type="similarity">
    <text evidence="1">Belongs to the TRAFAC class TrmE-Era-EngA-EngB-Septin-like GTPase superfamily. AIG1/Toc34/Toc159-like paraseptin GTPase family. IAN subfamily.</text>
</comment>
<evidence type="ECO:0000256" key="1">
    <source>
        <dbReference type="ARBA" id="ARBA00008535"/>
    </source>
</evidence>
<accession>A0A8J5MTH0</accession>
<protein>
    <submittedName>
        <fullName evidence="5">Putative AIG1 family-like protein</fullName>
    </submittedName>
</protein>
<organism evidence="5 6">
    <name type="scientific">Homarus americanus</name>
    <name type="common">American lobster</name>
    <dbReference type="NCBI Taxonomy" id="6706"/>
    <lineage>
        <taxon>Eukaryota</taxon>
        <taxon>Metazoa</taxon>
        <taxon>Ecdysozoa</taxon>
        <taxon>Arthropoda</taxon>
        <taxon>Crustacea</taxon>
        <taxon>Multicrustacea</taxon>
        <taxon>Malacostraca</taxon>
        <taxon>Eumalacostraca</taxon>
        <taxon>Eucarida</taxon>
        <taxon>Decapoda</taxon>
        <taxon>Pleocyemata</taxon>
        <taxon>Astacidea</taxon>
        <taxon>Nephropoidea</taxon>
        <taxon>Nephropidae</taxon>
        <taxon>Homarus</taxon>
    </lineage>
</organism>
<keyword evidence="6" id="KW-1185">Reference proteome</keyword>
<evidence type="ECO:0000256" key="3">
    <source>
        <dbReference type="SAM" id="MobiDB-lite"/>
    </source>
</evidence>
<feature type="domain" description="AAA+ ATPase" evidence="4">
    <location>
        <begin position="229"/>
        <end position="358"/>
    </location>
</feature>
<evidence type="ECO:0000259" key="4">
    <source>
        <dbReference type="SMART" id="SM00382"/>
    </source>
</evidence>
<dbReference type="GO" id="GO:0005525">
    <property type="term" value="F:GTP binding"/>
    <property type="evidence" value="ECO:0007669"/>
    <property type="project" value="InterPro"/>
</dbReference>
<keyword evidence="2" id="KW-0547">Nucleotide-binding</keyword>
<feature type="compositionally biased region" description="Polar residues" evidence="3">
    <location>
        <begin position="171"/>
        <end position="181"/>
    </location>
</feature>
<name>A0A8J5MTH0_HOMAM</name>
<proteinExistence type="inferred from homology"/>
<dbReference type="PANTHER" id="PTHR32046:SF11">
    <property type="entry name" value="IMMUNE-ASSOCIATED NUCLEOTIDE-BINDING PROTEIN 10-LIKE"/>
    <property type="match status" value="1"/>
</dbReference>
<evidence type="ECO:0000313" key="6">
    <source>
        <dbReference type="Proteomes" id="UP000747542"/>
    </source>
</evidence>
<dbReference type="EMBL" id="JAHLQT010026473">
    <property type="protein sequence ID" value="KAG7163328.1"/>
    <property type="molecule type" value="Genomic_DNA"/>
</dbReference>
<dbReference type="PANTHER" id="PTHR32046">
    <property type="entry name" value="G DOMAIN-CONTAINING PROTEIN"/>
    <property type="match status" value="1"/>
</dbReference>
<feature type="region of interest" description="Disordered" evidence="3">
    <location>
        <begin position="161"/>
        <end position="198"/>
    </location>
</feature>
<gene>
    <name evidence="5" type="ORF">Hamer_G004453</name>
</gene>
<sequence length="1059" mass="117775">MRIPKREEVFVFDYEVTPGWTYNGILKKFSPCEQMNNIRTQLCPPRFDFEIRKKGELDYYARECIKRCKKPSSVCDKLMLEEAEGSTGLEKHLVEDTQGCDQGAQLKEESNNLYVDAKRGLVTGSSKTSENQALLKRGLLNVIPDLRGEFATDVKDKDINLGKTSKENDENMGSNKSYQNCKKNEEGNTSKFPSSCAEPSGVGYLKPVKEACDGCGMKRKYYGVLSEKKPKTIILLGASGSGKTTLVNFVANYFSGVKSADGEVVHVVGNSNDVRSRTTSITAYTFCSGANDTPFTIIDTPGLNDSSGAEVRDHIQSLKTFLANAASQNLEVHVIGFVAQAHLVRLTSSERLVMDYVSTLFGQDITEHFVTFVTFSDYQEIPPVVEAMKNYGVKCNLFLKFNNSAISNNKTDEVDDLDRVYWKIGCKSWKKVVKSLENLPALSVNAMKTVQNEMYATTVIETAERNLRAELKAYITYSKGLEHQDKEVICTGIKTLRKYMLKKRKWSLDGLTANPQTSSTQLIILGADKCLTEDKASTPAKTIVKEECQLQNTRTDAEESRGQIRYLNETTFNSEDCSRSSGWKHQVQVELPVDTQLPQSNNTCQASSHHSNVVQDLNLQSNAITHSYSDVGHITYSSSKVTPSKSLLKPVSRSASNLQNQTQCNPLLNSDGESGIKAVQLSDSQTVADKFTEDCKAAFGNKLGEIHMLCNKMASDVAKHRLSTGSEKQCVSVKNINSKTNPCASVTNFAKPSEVSGKWSQVTQTHSSPNTPGLKNSSGADVNDYVQSLKTFITNAASQSLDIHAIGFVAQAHQVHLTSSELFIIDYVSKLYGQGVINHFIPFITCADNQKTPLVIEAMKNYGVKSKFFFKFNNFVLSRTSTQEIDDMDRIFWKTGNKNWRKCKQYLLELPALSVNTFKAIQSEVYATTVMDSAVRDLKSELKKFLNSCQDFKHMTKEAFKICENVWEFAAVVHHLKCTQESDTSDVKSILITCTDEMCKENAFPSKDCVKLLSLAPSKSLLGAGIGAIRSLGPLYEQFLLVKFIFLALDFIDSRKQNS</sequence>
<dbReference type="InterPro" id="IPR003593">
    <property type="entry name" value="AAA+_ATPase"/>
</dbReference>
<evidence type="ECO:0000256" key="2">
    <source>
        <dbReference type="ARBA" id="ARBA00022741"/>
    </source>
</evidence>
<dbReference type="InterPro" id="IPR006703">
    <property type="entry name" value="G_AIG1"/>
</dbReference>
<dbReference type="SMART" id="SM00382">
    <property type="entry name" value="AAA"/>
    <property type="match status" value="1"/>
</dbReference>
<evidence type="ECO:0000313" key="5">
    <source>
        <dbReference type="EMBL" id="KAG7163328.1"/>
    </source>
</evidence>
<dbReference type="Pfam" id="PF04548">
    <property type="entry name" value="AIG1"/>
    <property type="match status" value="1"/>
</dbReference>
<dbReference type="Gene3D" id="3.40.50.300">
    <property type="entry name" value="P-loop containing nucleotide triphosphate hydrolases"/>
    <property type="match status" value="2"/>
</dbReference>
<dbReference type="AlphaFoldDB" id="A0A8J5MTH0"/>
<comment type="caution">
    <text evidence="5">The sequence shown here is derived from an EMBL/GenBank/DDBJ whole genome shotgun (WGS) entry which is preliminary data.</text>
</comment>
<dbReference type="InterPro" id="IPR027417">
    <property type="entry name" value="P-loop_NTPase"/>
</dbReference>
<dbReference type="Proteomes" id="UP000747542">
    <property type="component" value="Unassembled WGS sequence"/>
</dbReference>
<dbReference type="CDD" id="cd00882">
    <property type="entry name" value="Ras_like_GTPase"/>
    <property type="match status" value="1"/>
</dbReference>